<name>A0ABP6QDD4_9ACTN</name>
<gene>
    <name evidence="1" type="ORF">GCM10010468_37400</name>
</gene>
<evidence type="ECO:0000313" key="2">
    <source>
        <dbReference type="Proteomes" id="UP001501237"/>
    </source>
</evidence>
<organism evidence="1 2">
    <name type="scientific">Actinocorallia longicatena</name>
    <dbReference type="NCBI Taxonomy" id="111803"/>
    <lineage>
        <taxon>Bacteria</taxon>
        <taxon>Bacillati</taxon>
        <taxon>Actinomycetota</taxon>
        <taxon>Actinomycetes</taxon>
        <taxon>Streptosporangiales</taxon>
        <taxon>Thermomonosporaceae</taxon>
        <taxon>Actinocorallia</taxon>
    </lineage>
</organism>
<reference evidence="2" key="1">
    <citation type="journal article" date="2019" name="Int. J. Syst. Evol. Microbiol.">
        <title>The Global Catalogue of Microorganisms (GCM) 10K type strain sequencing project: providing services to taxonomists for standard genome sequencing and annotation.</title>
        <authorList>
            <consortium name="The Broad Institute Genomics Platform"/>
            <consortium name="The Broad Institute Genome Sequencing Center for Infectious Disease"/>
            <person name="Wu L."/>
            <person name="Ma J."/>
        </authorList>
    </citation>
    <scope>NUCLEOTIDE SEQUENCE [LARGE SCALE GENOMIC DNA]</scope>
    <source>
        <strain evidence="2">JCM 9377</strain>
    </source>
</reference>
<dbReference type="Proteomes" id="UP001501237">
    <property type="component" value="Unassembled WGS sequence"/>
</dbReference>
<keyword evidence="2" id="KW-1185">Reference proteome</keyword>
<evidence type="ECO:0000313" key="1">
    <source>
        <dbReference type="EMBL" id="GAA3215754.1"/>
    </source>
</evidence>
<evidence type="ECO:0008006" key="3">
    <source>
        <dbReference type="Google" id="ProtNLM"/>
    </source>
</evidence>
<accession>A0ABP6QDD4</accession>
<protein>
    <recommendedName>
        <fullName evidence="3">Biogenesis AIM24 protein</fullName>
    </recommendedName>
</protein>
<proteinExistence type="predicted"/>
<sequence length="202" mass="21180">MRSGMIAGMWSEMSFEDADDEFGLQRFEHFDAEFDTVFVHRGELRAEGDLTAGDLLRGRGLDPGNGGTGELVLHVVAGDLVVGGALLLDEEAPECLGLLVTGNLRAAVVSVDATLLYVHGDAAVSRLIDFTTTDGTLQIFGATGCPLLLHADGDLWADSDGVVHSCRSGEPAPVVAEVMTATGVDSRLAVEFARLGRPVLAG</sequence>
<dbReference type="EMBL" id="BAAAUV010000008">
    <property type="protein sequence ID" value="GAA3215754.1"/>
    <property type="molecule type" value="Genomic_DNA"/>
</dbReference>
<comment type="caution">
    <text evidence="1">The sequence shown here is derived from an EMBL/GenBank/DDBJ whole genome shotgun (WGS) entry which is preliminary data.</text>
</comment>